<sequence>MFRGNDDLLSKILVSKSKPLFPQNQICTYLSILQRYNRVIVTSSCSCNLLCTSICILIASTMCELLFHTVFTHTFHKKTRIPPRPSKESREKNSGDRSWKIILFKIFLHAN</sequence>
<name>A0AAQ3RP22_VIGMU</name>
<gene>
    <name evidence="1" type="ORF">V8G54_027406</name>
</gene>
<evidence type="ECO:0000313" key="1">
    <source>
        <dbReference type="EMBL" id="WVZ01337.1"/>
    </source>
</evidence>
<evidence type="ECO:0000313" key="2">
    <source>
        <dbReference type="Proteomes" id="UP001374535"/>
    </source>
</evidence>
<proteinExistence type="predicted"/>
<dbReference type="Proteomes" id="UP001374535">
    <property type="component" value="Chromosome 8"/>
</dbReference>
<organism evidence="1 2">
    <name type="scientific">Vigna mungo</name>
    <name type="common">Black gram</name>
    <name type="synonym">Phaseolus mungo</name>
    <dbReference type="NCBI Taxonomy" id="3915"/>
    <lineage>
        <taxon>Eukaryota</taxon>
        <taxon>Viridiplantae</taxon>
        <taxon>Streptophyta</taxon>
        <taxon>Embryophyta</taxon>
        <taxon>Tracheophyta</taxon>
        <taxon>Spermatophyta</taxon>
        <taxon>Magnoliopsida</taxon>
        <taxon>eudicotyledons</taxon>
        <taxon>Gunneridae</taxon>
        <taxon>Pentapetalae</taxon>
        <taxon>rosids</taxon>
        <taxon>fabids</taxon>
        <taxon>Fabales</taxon>
        <taxon>Fabaceae</taxon>
        <taxon>Papilionoideae</taxon>
        <taxon>50 kb inversion clade</taxon>
        <taxon>NPAAA clade</taxon>
        <taxon>indigoferoid/millettioid clade</taxon>
        <taxon>Phaseoleae</taxon>
        <taxon>Vigna</taxon>
    </lineage>
</organism>
<keyword evidence="2" id="KW-1185">Reference proteome</keyword>
<dbReference type="AlphaFoldDB" id="A0AAQ3RP22"/>
<accession>A0AAQ3RP22</accession>
<dbReference type="EMBL" id="CP144693">
    <property type="protein sequence ID" value="WVZ01337.1"/>
    <property type="molecule type" value="Genomic_DNA"/>
</dbReference>
<reference evidence="1 2" key="1">
    <citation type="journal article" date="2023" name="Life. Sci Alliance">
        <title>Evolutionary insights into 3D genome organization and epigenetic landscape of Vigna mungo.</title>
        <authorList>
            <person name="Junaid A."/>
            <person name="Singh B."/>
            <person name="Bhatia S."/>
        </authorList>
    </citation>
    <scope>NUCLEOTIDE SEQUENCE [LARGE SCALE GENOMIC DNA]</scope>
    <source>
        <strain evidence="1">Urdbean</strain>
    </source>
</reference>
<protein>
    <submittedName>
        <fullName evidence="1">Uncharacterized protein</fullName>
    </submittedName>
</protein>